<evidence type="ECO:0000313" key="3">
    <source>
        <dbReference type="Proteomes" id="UP000011668"/>
    </source>
</evidence>
<comment type="caution">
    <text evidence="2">The sequence shown here is derived from an EMBL/GenBank/DDBJ whole genome shotgun (WGS) entry which is preliminary data.</text>
</comment>
<evidence type="ECO:0000256" key="1">
    <source>
        <dbReference type="SAM" id="MobiDB-lite"/>
    </source>
</evidence>
<keyword evidence="3" id="KW-1185">Reference proteome</keyword>
<feature type="compositionally biased region" description="Basic and acidic residues" evidence="1">
    <location>
        <begin position="125"/>
        <end position="142"/>
    </location>
</feature>
<protein>
    <submittedName>
        <fullName evidence="2">Uncharacterized protein</fullName>
    </submittedName>
</protein>
<gene>
    <name evidence="2" type="ORF">AG1IA_07185</name>
</gene>
<dbReference type="AlphaFoldDB" id="L8WR34"/>
<dbReference type="EMBL" id="AFRT01002048">
    <property type="protein sequence ID" value="ELU38789.1"/>
    <property type="molecule type" value="Genomic_DNA"/>
</dbReference>
<name>L8WR34_THACA</name>
<organism evidence="2 3">
    <name type="scientific">Thanatephorus cucumeris (strain AG1-IA)</name>
    <name type="common">Rice sheath blight fungus</name>
    <name type="synonym">Rhizoctonia solani</name>
    <dbReference type="NCBI Taxonomy" id="983506"/>
    <lineage>
        <taxon>Eukaryota</taxon>
        <taxon>Fungi</taxon>
        <taxon>Dikarya</taxon>
        <taxon>Basidiomycota</taxon>
        <taxon>Agaricomycotina</taxon>
        <taxon>Agaricomycetes</taxon>
        <taxon>Cantharellales</taxon>
        <taxon>Ceratobasidiaceae</taxon>
        <taxon>Rhizoctonia</taxon>
        <taxon>Rhizoctonia solani AG-1</taxon>
    </lineage>
</organism>
<dbReference type="HOGENOM" id="CLU_1817112_0_0_1"/>
<dbReference type="Proteomes" id="UP000011668">
    <property type="component" value="Unassembled WGS sequence"/>
</dbReference>
<reference evidence="2 3" key="1">
    <citation type="journal article" date="2013" name="Nat. Commun.">
        <title>The evolution and pathogenic mechanisms of the rice sheath blight pathogen.</title>
        <authorList>
            <person name="Zheng A."/>
            <person name="Lin R."/>
            <person name="Xu L."/>
            <person name="Qin P."/>
            <person name="Tang C."/>
            <person name="Ai P."/>
            <person name="Zhang D."/>
            <person name="Liu Y."/>
            <person name="Sun Z."/>
            <person name="Feng H."/>
            <person name="Wang Y."/>
            <person name="Chen Y."/>
            <person name="Liang X."/>
            <person name="Fu R."/>
            <person name="Li Q."/>
            <person name="Zhang J."/>
            <person name="Yu X."/>
            <person name="Xie Z."/>
            <person name="Ding L."/>
            <person name="Guan P."/>
            <person name="Tang J."/>
            <person name="Liang Y."/>
            <person name="Wang S."/>
            <person name="Deng Q."/>
            <person name="Li S."/>
            <person name="Zhu J."/>
            <person name="Wang L."/>
            <person name="Liu H."/>
            <person name="Li P."/>
        </authorList>
    </citation>
    <scope>NUCLEOTIDE SEQUENCE [LARGE SCALE GENOMIC DNA]</scope>
    <source>
        <strain evidence="3">AG-1 IA</strain>
    </source>
</reference>
<proteinExistence type="predicted"/>
<accession>L8WR34</accession>
<sequence>MFEISSLASELKFKRVRPRSRRTICDPGYENNFSHKLASRETWIGNICIGLHSRSVQSSTLFAAFPIDHALIIEGKGTKCNESKETSQCGKRHWWEVKKKVNKRYTLLSFENHRGQATSAGSMQRETKSDDEVENMRCGEEK</sequence>
<evidence type="ECO:0000313" key="2">
    <source>
        <dbReference type="EMBL" id="ELU38789.1"/>
    </source>
</evidence>
<feature type="region of interest" description="Disordered" evidence="1">
    <location>
        <begin position="116"/>
        <end position="142"/>
    </location>
</feature>